<dbReference type="GO" id="GO:0016874">
    <property type="term" value="F:ligase activity"/>
    <property type="evidence" value="ECO:0007669"/>
    <property type="project" value="UniProtKB-KW"/>
</dbReference>
<dbReference type="FunFam" id="1.10.1200.10:FF:000005">
    <property type="entry name" value="Nonribosomal peptide synthetase 1"/>
    <property type="match status" value="3"/>
</dbReference>
<evidence type="ECO:0000256" key="9">
    <source>
        <dbReference type="ARBA" id="ARBA00022553"/>
    </source>
</evidence>
<evidence type="ECO:0000256" key="1">
    <source>
        <dbReference type="ARBA" id="ARBA00001954"/>
    </source>
</evidence>
<dbReference type="SMART" id="SM00823">
    <property type="entry name" value="PKS_PP"/>
    <property type="match status" value="4"/>
</dbReference>
<dbReference type="Gene3D" id="2.30.38.10">
    <property type="entry name" value="Luciferase, Domain 3"/>
    <property type="match status" value="2"/>
</dbReference>
<dbReference type="FunFam" id="3.30.559.30:FF:000002">
    <property type="entry name" value="Nonribosomal peptide synthase Pes1"/>
    <property type="match status" value="1"/>
</dbReference>
<dbReference type="SMART" id="SM01117">
    <property type="entry name" value="Cyt-b5"/>
    <property type="match status" value="1"/>
</dbReference>
<evidence type="ECO:0000256" key="7">
    <source>
        <dbReference type="ARBA" id="ARBA00022450"/>
    </source>
</evidence>
<evidence type="ECO:0000256" key="16">
    <source>
        <dbReference type="ARBA" id="ARBA00022982"/>
    </source>
</evidence>
<feature type="domain" description="Carrier" evidence="25">
    <location>
        <begin position="3529"/>
        <end position="3605"/>
    </location>
</feature>
<dbReference type="SUPFAM" id="SSF47336">
    <property type="entry name" value="ACP-like"/>
    <property type="match status" value="4"/>
</dbReference>
<evidence type="ECO:0000256" key="13">
    <source>
        <dbReference type="ARBA" id="ARBA00022723"/>
    </source>
</evidence>
<dbReference type="SUPFAM" id="SSF52777">
    <property type="entry name" value="CoA-dependent acyltransferases"/>
    <property type="match status" value="12"/>
</dbReference>
<feature type="domain" description="Carrier" evidence="25">
    <location>
        <begin position="4636"/>
        <end position="4712"/>
    </location>
</feature>
<dbReference type="Pfam" id="PF00501">
    <property type="entry name" value="AMP-binding"/>
    <property type="match status" value="4"/>
</dbReference>
<organism evidence="27 28">
    <name type="scientific">Aspergillus arachidicola</name>
    <dbReference type="NCBI Taxonomy" id="656916"/>
    <lineage>
        <taxon>Eukaryota</taxon>
        <taxon>Fungi</taxon>
        <taxon>Dikarya</taxon>
        <taxon>Ascomycota</taxon>
        <taxon>Pezizomycotina</taxon>
        <taxon>Eurotiomycetes</taxon>
        <taxon>Eurotiomycetidae</taxon>
        <taxon>Eurotiales</taxon>
        <taxon>Aspergillaceae</taxon>
        <taxon>Aspergillus</taxon>
        <taxon>Aspergillus subgen. Circumdati</taxon>
    </lineage>
</organism>
<evidence type="ECO:0000256" key="18">
    <source>
        <dbReference type="ARBA" id="ARBA00023002"/>
    </source>
</evidence>
<dbReference type="Pfam" id="PF00668">
    <property type="entry name" value="Condensation"/>
    <property type="match status" value="6"/>
</dbReference>
<reference evidence="27 28" key="1">
    <citation type="submission" date="2017-05" db="EMBL/GenBank/DDBJ databases">
        <title>Genome sequence for an aflatoxigenic pathogen of Argentinian peanut, Aspergillus arachidicola.</title>
        <authorList>
            <person name="Moore G."/>
            <person name="Beltz S.B."/>
            <person name="Mack B.M."/>
        </authorList>
    </citation>
    <scope>NUCLEOTIDE SEQUENCE [LARGE SCALE GENOMIC DNA]</scope>
    <source>
        <strain evidence="27 28">CBS 117610</strain>
    </source>
</reference>
<dbReference type="CDD" id="cd19534">
    <property type="entry name" value="E_NRPS"/>
    <property type="match status" value="1"/>
</dbReference>
<dbReference type="PANTHER" id="PTHR45527">
    <property type="entry name" value="NONRIBOSOMAL PEPTIDE SYNTHETASE"/>
    <property type="match status" value="1"/>
</dbReference>
<dbReference type="PROSITE" id="PS50075">
    <property type="entry name" value="CARRIER"/>
    <property type="match status" value="4"/>
</dbReference>
<evidence type="ECO:0000256" key="20">
    <source>
        <dbReference type="ARBA" id="ARBA00023098"/>
    </source>
</evidence>
<keyword evidence="15" id="KW-0276">Fatty acid metabolism</keyword>
<dbReference type="NCBIfam" id="TIGR01733">
    <property type="entry name" value="AA-adenyl-dom"/>
    <property type="match status" value="3"/>
</dbReference>
<dbReference type="Pfam" id="PF00487">
    <property type="entry name" value="FA_desaturase"/>
    <property type="match status" value="1"/>
</dbReference>
<comment type="pathway">
    <text evidence="3">Secondary metabolite biosynthesis.</text>
</comment>
<dbReference type="GO" id="GO:0046872">
    <property type="term" value="F:metal ion binding"/>
    <property type="evidence" value="ECO:0007669"/>
    <property type="project" value="UniProtKB-KW"/>
</dbReference>
<dbReference type="InterPro" id="IPR005804">
    <property type="entry name" value="FA_desaturase_dom"/>
</dbReference>
<keyword evidence="9" id="KW-0597">Phosphoprotein</keyword>
<dbReference type="InterPro" id="IPR020845">
    <property type="entry name" value="AMP-binding_CS"/>
</dbReference>
<keyword evidence="12" id="KW-0812">Transmembrane</keyword>
<evidence type="ECO:0000256" key="12">
    <source>
        <dbReference type="ARBA" id="ARBA00022692"/>
    </source>
</evidence>
<keyword evidence="17" id="KW-1133">Transmembrane helix</keyword>
<feature type="region of interest" description="Disordered" evidence="24">
    <location>
        <begin position="45"/>
        <end position="64"/>
    </location>
</feature>
<dbReference type="Gene3D" id="3.40.50.980">
    <property type="match status" value="4"/>
</dbReference>
<keyword evidence="22" id="KW-0275">Fatty acid biosynthesis</keyword>
<dbReference type="InterPro" id="IPR045851">
    <property type="entry name" value="AMP-bd_C_sf"/>
</dbReference>
<keyword evidence="6" id="KW-0813">Transport</keyword>
<evidence type="ECO:0000256" key="19">
    <source>
        <dbReference type="ARBA" id="ARBA00023004"/>
    </source>
</evidence>
<dbReference type="Gene3D" id="1.10.1200.10">
    <property type="entry name" value="ACP-like"/>
    <property type="match status" value="4"/>
</dbReference>
<dbReference type="PROSITE" id="PS00191">
    <property type="entry name" value="CYTOCHROME_B5_1"/>
    <property type="match status" value="1"/>
</dbReference>
<feature type="domain" description="Cytochrome b5 heme-binding" evidence="26">
    <location>
        <begin position="5504"/>
        <end position="5582"/>
    </location>
</feature>
<feature type="domain" description="Carrier" evidence="25">
    <location>
        <begin position="2426"/>
        <end position="2502"/>
    </location>
</feature>
<dbReference type="SUPFAM" id="SSF56801">
    <property type="entry name" value="Acetyl-CoA synthetase-like"/>
    <property type="match status" value="4"/>
</dbReference>
<dbReference type="InterPro" id="IPR036736">
    <property type="entry name" value="ACP-like_sf"/>
</dbReference>
<dbReference type="CDD" id="cd05918">
    <property type="entry name" value="A_NRPS_SidN3_like"/>
    <property type="match status" value="4"/>
</dbReference>
<evidence type="ECO:0000256" key="4">
    <source>
        <dbReference type="ARBA" id="ARBA00009295"/>
    </source>
</evidence>
<dbReference type="PRINTS" id="PR00075">
    <property type="entry name" value="FACDDSATRASE"/>
</dbReference>
<evidence type="ECO:0000313" key="28">
    <source>
        <dbReference type="Proteomes" id="UP000231358"/>
    </source>
</evidence>
<evidence type="ECO:0000256" key="8">
    <source>
        <dbReference type="ARBA" id="ARBA00022516"/>
    </source>
</evidence>
<evidence type="ECO:0000256" key="14">
    <source>
        <dbReference type="ARBA" id="ARBA00022737"/>
    </source>
</evidence>
<evidence type="ECO:0000256" key="6">
    <source>
        <dbReference type="ARBA" id="ARBA00022448"/>
    </source>
</evidence>
<dbReference type="EMBL" id="NEXV01000582">
    <property type="protein sequence ID" value="PIG81003.1"/>
    <property type="molecule type" value="Genomic_DNA"/>
</dbReference>
<dbReference type="PROSITE" id="PS00476">
    <property type="entry name" value="FATTY_ACID_DESATUR_1"/>
    <property type="match status" value="1"/>
</dbReference>
<keyword evidence="19" id="KW-0408">Iron</keyword>
<evidence type="ECO:0000259" key="26">
    <source>
        <dbReference type="PROSITE" id="PS50255"/>
    </source>
</evidence>
<keyword evidence="20" id="KW-0443">Lipid metabolism</keyword>
<keyword evidence="8" id="KW-0444">Lipid biosynthesis</keyword>
<comment type="cofactor">
    <cofactor evidence="1">
        <name>Fe(2+)</name>
        <dbReference type="ChEBI" id="CHEBI:29033"/>
    </cofactor>
</comment>
<dbReference type="GO" id="GO:0031177">
    <property type="term" value="F:phosphopantetheine binding"/>
    <property type="evidence" value="ECO:0007669"/>
    <property type="project" value="InterPro"/>
</dbReference>
<dbReference type="GO" id="GO:0004768">
    <property type="term" value="F:stearoyl-CoA 9-desaturase activity"/>
    <property type="evidence" value="ECO:0007669"/>
    <property type="project" value="UniProtKB-EC"/>
</dbReference>
<evidence type="ECO:0000256" key="3">
    <source>
        <dbReference type="ARBA" id="ARBA00005179"/>
    </source>
</evidence>
<keyword evidence="10" id="KW-0436">Ligase</keyword>
<dbReference type="GO" id="GO:0016020">
    <property type="term" value="C:membrane"/>
    <property type="evidence" value="ECO:0007669"/>
    <property type="project" value="UniProtKB-SubCell"/>
</dbReference>
<dbReference type="CDD" id="cd03505">
    <property type="entry name" value="Delta9-FADS-like"/>
    <property type="match status" value="1"/>
</dbReference>
<dbReference type="FunFam" id="3.40.50.12780:FF:000014">
    <property type="entry name" value="Nonribosomal peptide synthetase 1"/>
    <property type="match status" value="2"/>
</dbReference>
<feature type="compositionally biased region" description="Polar residues" evidence="24">
    <location>
        <begin position="3507"/>
        <end position="3522"/>
    </location>
</feature>
<dbReference type="InterPro" id="IPR015876">
    <property type="entry name" value="Acyl-CoA_DS"/>
</dbReference>
<dbReference type="GO" id="GO:0044550">
    <property type="term" value="P:secondary metabolite biosynthetic process"/>
    <property type="evidence" value="ECO:0007669"/>
    <property type="project" value="TreeGrafter"/>
</dbReference>
<evidence type="ECO:0000256" key="10">
    <source>
        <dbReference type="ARBA" id="ARBA00022598"/>
    </source>
</evidence>
<dbReference type="InterPro" id="IPR020806">
    <property type="entry name" value="PKS_PP-bd"/>
</dbReference>
<dbReference type="SUPFAM" id="SSF55856">
    <property type="entry name" value="Cytochrome b5-like heme/steroid binding domain"/>
    <property type="match status" value="1"/>
</dbReference>
<protein>
    <recommendedName>
        <fullName evidence="5">stearoyl-CoA 9-desaturase</fullName>
        <ecNumber evidence="5">1.14.19.1</ecNumber>
    </recommendedName>
</protein>
<dbReference type="InterPro" id="IPR001199">
    <property type="entry name" value="Cyt_B5-like_heme/steroid-bd"/>
</dbReference>
<keyword evidence="18" id="KW-0560">Oxidoreductase</keyword>
<evidence type="ECO:0000256" key="23">
    <source>
        <dbReference type="ARBA" id="ARBA00029454"/>
    </source>
</evidence>
<feature type="region of interest" description="Disordered" evidence="24">
    <location>
        <begin position="3507"/>
        <end position="3527"/>
    </location>
</feature>
<dbReference type="FunFam" id="3.30.559.30:FF:000003">
    <property type="entry name" value="Nonribosomal peptide synthase SidD"/>
    <property type="match status" value="1"/>
</dbReference>
<feature type="region of interest" description="Disordered" evidence="24">
    <location>
        <begin position="3608"/>
        <end position="3629"/>
    </location>
</feature>
<dbReference type="Gene3D" id="3.40.50.12780">
    <property type="entry name" value="N-terminal domain of ligase-like"/>
    <property type="match status" value="2"/>
</dbReference>
<dbReference type="GO" id="GO:0005737">
    <property type="term" value="C:cytoplasm"/>
    <property type="evidence" value="ECO:0007669"/>
    <property type="project" value="TreeGrafter"/>
</dbReference>
<name>A0A2G7FKC5_9EURO</name>
<keyword evidence="13" id="KW-0479">Metal-binding</keyword>
<dbReference type="Pfam" id="PF00173">
    <property type="entry name" value="Cyt-b5"/>
    <property type="match status" value="1"/>
</dbReference>
<dbReference type="InterPro" id="IPR023213">
    <property type="entry name" value="CAT-like_dom_sf"/>
</dbReference>
<dbReference type="Proteomes" id="UP000231358">
    <property type="component" value="Unassembled WGS sequence"/>
</dbReference>
<dbReference type="PROSITE" id="PS00012">
    <property type="entry name" value="PHOSPHOPANTETHEINE"/>
    <property type="match status" value="3"/>
</dbReference>
<gene>
    <name evidence="27" type="ORF">AARAC_006095</name>
</gene>
<evidence type="ECO:0000259" key="25">
    <source>
        <dbReference type="PROSITE" id="PS50075"/>
    </source>
</evidence>
<keyword evidence="14" id="KW-0677">Repeat</keyword>
<dbReference type="PROSITE" id="PS00455">
    <property type="entry name" value="AMP_BINDING"/>
    <property type="match status" value="1"/>
</dbReference>
<dbReference type="InterPro" id="IPR001522">
    <property type="entry name" value="FADS-1_CS"/>
</dbReference>
<evidence type="ECO:0000256" key="11">
    <source>
        <dbReference type="ARBA" id="ARBA00022617"/>
    </source>
</evidence>
<dbReference type="SMART" id="SM01294">
    <property type="entry name" value="PKS_PP_betabranch"/>
    <property type="match status" value="1"/>
</dbReference>
<dbReference type="Gene3D" id="3.30.559.10">
    <property type="entry name" value="Chloramphenicol acetyltransferase-like domain"/>
    <property type="match status" value="6"/>
</dbReference>
<evidence type="ECO:0000256" key="21">
    <source>
        <dbReference type="ARBA" id="ARBA00023136"/>
    </source>
</evidence>
<comment type="similarity">
    <text evidence="4">Belongs to the fatty acid desaturase type 1 family.</text>
</comment>
<dbReference type="Gene3D" id="3.30.559.30">
    <property type="entry name" value="Nonribosomal peptide synthetase, condensation domain"/>
    <property type="match status" value="6"/>
</dbReference>
<keyword evidence="21" id="KW-0472">Membrane</keyword>
<dbReference type="InterPro" id="IPR000873">
    <property type="entry name" value="AMP-dep_synth/lig_dom"/>
</dbReference>
<dbReference type="GO" id="GO:1904091">
    <property type="term" value="F:non-ribosomal peptide synthetase activity"/>
    <property type="evidence" value="ECO:0007669"/>
    <property type="project" value="UniProtKB-ARBA"/>
</dbReference>
<comment type="similarity">
    <text evidence="23">Belongs to the NRP synthetase family.</text>
</comment>
<comment type="subcellular location">
    <subcellularLocation>
        <location evidence="2">Membrane</location>
        <topology evidence="2">Multi-pass membrane protein</topology>
    </subcellularLocation>
</comment>
<dbReference type="InterPro" id="IPR042099">
    <property type="entry name" value="ANL_N_sf"/>
</dbReference>
<dbReference type="GO" id="GO:0043041">
    <property type="term" value="P:amino acid activation for nonribosomal peptide biosynthetic process"/>
    <property type="evidence" value="ECO:0007669"/>
    <property type="project" value="TreeGrafter"/>
</dbReference>
<dbReference type="Gene3D" id="3.10.120.10">
    <property type="entry name" value="Cytochrome b5-like heme/steroid binding domain"/>
    <property type="match status" value="1"/>
</dbReference>
<evidence type="ECO:0000256" key="2">
    <source>
        <dbReference type="ARBA" id="ARBA00004141"/>
    </source>
</evidence>
<comment type="caution">
    <text evidence="27">The sequence shown here is derived from an EMBL/GenBank/DDBJ whole genome shotgun (WGS) entry which is preliminary data.</text>
</comment>
<dbReference type="STRING" id="656916.A0A2G7FKC5"/>
<dbReference type="InterPro" id="IPR001242">
    <property type="entry name" value="Condensation_dom"/>
</dbReference>
<evidence type="ECO:0000256" key="5">
    <source>
        <dbReference type="ARBA" id="ARBA00012620"/>
    </source>
</evidence>
<dbReference type="Pfam" id="PF00550">
    <property type="entry name" value="PP-binding"/>
    <property type="match status" value="4"/>
</dbReference>
<dbReference type="CDD" id="cd19542">
    <property type="entry name" value="CT_NRPS-like"/>
    <property type="match status" value="3"/>
</dbReference>
<evidence type="ECO:0000256" key="22">
    <source>
        <dbReference type="ARBA" id="ARBA00023160"/>
    </source>
</evidence>
<dbReference type="GO" id="GO:0006633">
    <property type="term" value="P:fatty acid biosynthetic process"/>
    <property type="evidence" value="ECO:0007669"/>
    <property type="project" value="UniProtKB-KW"/>
</dbReference>
<sequence>MYTYHLPHSTDIDCLSSHATQQLYASGATGVYPLDGLPSYNAFDQDTVSSGDAENPDGNTKGQSRTIWQIGSPLARLIWDPSAHVLTVLMHHALCDDWSMRLLLRDVDAAYQGQVLVARPFRPLIEYIEQSKERSATFWREQFNNAHQSEMKTFPSLPVPGYTPVLSGELTQTFPYSHDRRLAFPINAKVRLAWAILQSLYTRSGDVLFGTIDTGRGIPMKGIDELSGPALVCVPVRVQLQPQHTITDALKIIQCEYADTMEFAHIGLQYLMHLGPGPAAGCRFSTLLAVEPEQSDPVPSIFKHNSEIQETYDTYPLILRCRPSSRSLNIQATFDPAILEPQQTNRILHQLAHIYCQVEGHPELKLSEINTLSPKDRQSLSAWNLPIPSVAKNTVPELIHEMALKQPQAAAICSWGGNLTYDQLNRLSHALMTRFKKHGVAPGVFVPLCLEKSMWMGLAMIAVMKAGGAFVLLDPSYPLSRLRQMCEAVKPTLVVSTNETRSLASQLGLGILVIDKEDPHLLLQRVLSCDVTGPIASCSAQDPMYATFTSGSTGAPKGVVVEQGGYTMSATAHAEQYNFTSLSRVLQFASPGFDSCIIEHVSTLIKGGCVCIPDVDECRSRLAHTINKYGVNNVCLTPSVARILSPSDLPTLQDLAFVGEAVLDSDITRWKPFVHVRNAYGPAECSAVFSVQPTLTEHDPKNIGFPTGGVGWVVHPEDPQILMPVGSTGELLIEELHSSPEVRDQFGDVHGRMYKTGDLVQSTDTGSFRYLGRKDTQVKLHGQRIELGEIEHLLQSIALTDAPQVVVDMVQHDNVHPPVNTLTAFICWSATSEVTYDQEPDGGAFLAPNDAFRDACTVAESRLSNLLPSFMIPKLFLPVRRMPLTPSGKLDRRQLRTHAATLSADAVKSYRVAPCSSQPPSTPEEVLLQSIWAQVLNKNADEVGITESFFSLGGDSVSAMQVGANCQAAGYRVSVADIFEFPTIAQLAHNMKPVSSYHPGVTKEYPEDTWFGLSPIQQLFFDARIWKAIEAIVRRHSMLRAQFHRPPTGPWVQRIRKYGPDCLVVREHTLQRLDTSIHEILVESQGLLDIRTGILLAVDLMTTAAGEQYISLMAHHLVIDLVSWRVLLQDIEDFLATGTLAGLAPLSFQQWCHLQEEYVAEYLEPRKALPSEVPPAPLSYWGGQSLIDDNTWAEVKQHSVTLSEQVTQAILGYANDAFRTRPVELIHAGLLYSFLQVFDDRQPPSIFTEGHGREPWDSHIDLSRTVGWFTTLAPVWAQVSKEEDISTFVLRVKEARRAIPANGWTYFSSRYLHPQGRNYHQGQSPMEILFNYTGLFQQLERRDALLELAAIPDHGIIEMPEDMPRFALIDVSAVVMNGQLNISFMYNQHMRHQANLEKWFHECQRTFEDLPKALRGHRQLAPSDFPLLSLGNHSQFEKLMTEIGRQVHLSEIEDIYPCSPAQIGMWLSQSRDPRKYWSRLQWSLYPSTDLCTSVSISQVKQAWQKVVSIHTILRTVFFVDPSQGCEPLQIVLKTAKADIEDCDVQTWSPDDEMLPLLLDQHGKCQNRLTPAHRLKVHAMPDNSVRCELVINHMLVDGYTQQIFLTDLQRAYDDLSPRPVAPPYSDYISYVNGQSEVESKAYWQRYLDGVQPCLFPRLSVSPSSDQKALRSLRFTLNPAQSLRDFCQHHATTIPNLFQVAWGLLLQVYTGSDIVCFGFLVSARDIPLPNAPEIAGPMINLLVSRLSFDPQELISSILSSSQAAYGRGLDNRHSPLPDIIHSLGLTGRPLFNTALSLQKANHKATPLSPSTVIRNRGGCDATEYELTLNITEREKTIEAELSYWSYMLTELQAELITSTFQHIVCQLVTGVSDQLGQLDLVSQLNRDCIMDWNKQAPISVRSCIHDEIGQFAVKSPSSPAVTASDGSLTYAELDRCSTILAERLSQHGVGPNVFVPLYADKSRWVIVGVLGVLKAGGAFVLLDPCHPMERLRDIVKNDIHSQLILTCTRLAPLAGTISDAVIVLEQLGSEGNARMHRMPLPVEHVCPATAAYAVFTSGSSGKPKASVVGHESYVTGAKAHSKALGLAEGSRVLQFASFAFDASVMEILTTLMVGGCICMPSDKDRQERLPDFILETQVDWALLTPSVARTLDPEKAASLKTLVLGGESLSPGDMQKWCPYVKLMSAYGPSECSVIATVQNSTTVLMSEPTNIGRPTGARAWVTDLDDSDRLVPVGAVGELLIEGPIVGQGYIGRPELTAATFIHDIPWLQHMSCSRGRPLYKTGDLVRMLTDGTLIYMGRKDRQVKLRGQRIELAEVEYHVRHCFPGTPDVFADIVASNDDDQAYLIAAVSQPTQDENEFASAVSIAESHLPKAVPPFMRPSFLFRLQEVPQLPSGKVDRSRIRQMGVSLIQKQRDQCNDVGKDWKATDLSAEEQALRELWSQLLHCREGAIGPEDDFFSLGGDSITAMKLVSAARTRGLHVAVADVFAHSQLRELASSVTGHSEEPHEYEQTRPLVAPFSLIPYGREAEIQKQAMIQCSVDQEDIEDIYPCTAMQAGMAALTAERAGAYVAHHEYSLPPEINITRLRYAWERVVTHHPILRTRLIQTTDLACWQVVLRNQELGWTESQMVEAEDFALSGLDPIGGRDDGIFGIPLFHVRISIGATCKMTLTMHHAVYDAWALPQFLHCAHKAYVSDEYLSSDPVPFQHFIEYTYSQVERSLVHWRTEFKGLDVEPFPVVPSISYRAKATSQVEHSIPIEIFKETSVTRTAAVRLAWALVQAQYQSKSEIVYGVVSSGRIVPVPGVEAISGPTICAFPLRVNIDTNENISRALKDLQTRAANLASFEHVGLQQIAKLGSEAMRACSFQTLLNVEPAEDLIDTPAYKNLFSSMGVKARDGAFASYAVVLNCVLNPDSITVTATFDDQVISRWKMGHIITQFSHILQNVHRRPQSPIRDILGELNPSSMQQLKSWNGTIPGMVRETVPGAIQQQCSRQPLAPAVCGWDGSFTYSDLDRWSNKVANLLQRRHVHPKSIVPILMDRSRWVIVAMLGIIKAGAAFVLLEPSYAFARLRPICDDIDSSIILTTVQNAKEAQALVADTMVVDERLADSSPNITTTDNSAWCPSPNDALYCVFTSGSTGKPKGIIINHGPFVTMSQEYARRTRIAPDARILHYGSYAFDVSILETLSTLIAGACVCVPSEAGRKERFAEAVQDLRPSHVLLTPSLARALPQNALSSVHTLMLVGEAARRDDFVKWMGKVRLMNLYGPAECTILSSMQSNCTLETTPASIGHPVASIGWITDPRNPYQLAPIGAVGELVLQGPLLGRGYLNDPDQTAAAFIRGPAWLDCFGLESNVSQSKIYRTGDLVCYEDDGSLVYHGRKDTQAKLRGQRLELREIEEKIQRSFPGILTDVVAEILTTIDGRGAPCLVAFLAVGGKGQDTEKPPELGEQPLDIVANPSFPDHVKTTESRLAECLPGYMVPSIFVPLRQMPRTVGGKVDRRGLRQAASSMTRQQLGQGSTDTAPGRHKAMSSDVERLLQSIWARALGISPENIGAEDSFFRLGGDSISAMQATSQARAAGIEHTVADLFQWKSIRRIVEKFAQFIPVPQTTGQQAAEQDRQGGNVDAGVQTSSTDKAEELLPCTPVQRGILLTQMQDPLSYAPHFIWKVRGSGNAPVDLDRLAGAWQQVVARHGALRAVFKNDATLDGDGFQLHLFRYIDAPVYILPESPIDSKGLPVCLTEDVRRNSDIPHQFTICHSANGSAFCRLDINHAIIDATSVSLLVQDLMSLYDGQVLSHGAQDAYRDYLHFVHKQPQEPARAYWSSYLMGMQPLSLPCPWTADDNPTKPLQRLEVPLACSGTDINTFCRRTDWTASNLLYFAWAMALGAFSGSDDVCFGALTEGRHVPVKNIQYTVGQIANMAVCRVRLTPHLSLDQAAVSLQENYGHILSFQTFPLSEIARAAGVTVQELASTAINVQYALPDNGSEQCESSLTFEPVGGLDPTSQDIMLYALIDQHGGVRVSMSYRPSRVSPILATQLADYFSEAISSIIRNPRAKIGDLHLLSVSDHERLLRWNTALHESEFQCVHQAVTQVARRQPSAPAVCGFDGSFSYAQLEIQSTQLAAYIVVRGVTPATYVPLCFEKSRWTTVAMMAVMKAGATFVPLDPTHPISRLQELCRRVDARFVLTSVTQAHIGSKLADNVIVVGDRNYDHHARAEDLLTIVDPEQPAYVLFTSGTTGSPKGVMIPHGSFLAAAQAQMRAFSIGLGSRVLQFSSYAFDVSVMEILTTLIAGGTVCVISESERNRMLLDGVCPIAVTHAFVTPSIAGMLDAGRASWVETLVLLGEPMSTSHIRQWANACHLMNAYGPTECSVLNTATSRIVTGCDPKDMGYALGVHFWVVDQNDHHRLLPIGAVGELVIGGPPVGLGYINDPKRTADAFIEPPAWLQSLFPKDISSGRLYKTGDLVRYNTSDGCLRYEGRKDRQIKVRGQRVELEDIEYHTARCFPGAADVVAEQIMLPQDLATASGVEPSVHPRIVACIHWKGLTEQSMSNSSLERDVLTSPSREFDDDAAIAAQRLREVLPSFMVPDLFLPMVSVPRQKSGKTDRRLLREAIVALHPNDRQSALCVAEPGKRSLKTATEKKFQIILSQLLKLAPHSIGADDSLFHLGGDSIIAMKIAAHAQAGGLDITPHEVLRNPTIRSWASVVDGKHAPISVIQESPAISLVADSHSAEIFRSFFDNAPPFSHDNVQSILPVLDSQSYYLGSSSIVNFAELFPTSLDTNRLRKACCTVVSQYSILRTVFVTVDHLLFQVILRNLEPEFTELEVEDAEAYLQLETKRQATPSTPLGTVPVSFSILTSTSSKKCAFIARISHAQYDGACLPILWNAIKSAYNGEPLPAATELTDVVHHRLGKEHPHSLSFWTDYLRGASSTALDPLCITSLPDPPGDNMSPTTARREIRRPVPMAGATVATLIKAALAWLFARYQSQYDIILGQVVHGRGSDLANIDKVFGPCVTFLPIRVTIDSNWTVSDLLRHTQAQQVATVPHDAVGLRDIVRQCTNWPEDAKFGCLVHHQPLQSANEPLNLGGLSSYSNITWASSRPPAGQVDVISIERQDSLDLVIASPANVLDQASVEWMADRLSEAIELFCQLPHRNLTELEPDRVDPVDMNMGVKEPKMALDAKSSTAAALNDGTTDYVPMRKKYSSNQPHITEQPITWANWLPWSILDTSPSLYGHLRVVYYFNAGLGITAGYHRCWAHRCYKATLPLRIYLAAAGAGAGQGSIRWWSRGHRSHHRYTDTEKDPYSVQKGFWYSHIGWMVLKQNPKRIGRTDVTDLDADPVVVWQHTNYIKSALFMCLVFPTLVCGLGWGDWLGGFVYGGILRVFFIQQATFCVNSLAHWIGEQPFDDRNSPRDHVITAFVTLGEGYHNFHHEFPSDYRNAIEWWQYDPTKWSIWIWKQLGLAYDLKQFRQNEIEKGRIQQLQKKLDQKRSTLDWGIPLDQLPVMDWDEFVAEAKNGRALVTIGGVIHDITSFIKEHPGGKAFISSAVGKDATAIFNGGVYNHSNAAHNLLSTMRVAVLRGGCEVEIWKRSLPEGKRPMLMDSTGQRIVRAGDQVTRTEQPVPMISA</sequence>
<dbReference type="InterPro" id="IPR036400">
    <property type="entry name" value="Cyt_B5-like_heme/steroid_sf"/>
</dbReference>
<dbReference type="CDD" id="cd19545">
    <property type="entry name" value="FUM14_C_NRPS-like"/>
    <property type="match status" value="1"/>
</dbReference>
<dbReference type="InterPro" id="IPR009081">
    <property type="entry name" value="PP-bd_ACP"/>
</dbReference>
<evidence type="ECO:0000256" key="24">
    <source>
        <dbReference type="SAM" id="MobiDB-lite"/>
    </source>
</evidence>
<keyword evidence="28" id="KW-1185">Reference proteome</keyword>
<dbReference type="Gene3D" id="3.30.300.30">
    <property type="match status" value="4"/>
</dbReference>
<evidence type="ECO:0000313" key="27">
    <source>
        <dbReference type="EMBL" id="PIG81003.1"/>
    </source>
</evidence>
<keyword evidence="7" id="KW-0596">Phosphopantetheine</keyword>
<keyword evidence="16" id="KW-0249">Electron transport</keyword>
<dbReference type="PANTHER" id="PTHR45527:SF1">
    <property type="entry name" value="FATTY ACID SYNTHASE"/>
    <property type="match status" value="1"/>
</dbReference>
<dbReference type="NCBIfam" id="NF003417">
    <property type="entry name" value="PRK04813.1"/>
    <property type="match status" value="4"/>
</dbReference>
<dbReference type="FunFam" id="3.30.300.30:FF:000015">
    <property type="entry name" value="Nonribosomal peptide synthase SidD"/>
    <property type="match status" value="4"/>
</dbReference>
<feature type="domain" description="Carrier" evidence="25">
    <location>
        <begin position="919"/>
        <end position="995"/>
    </location>
</feature>
<dbReference type="PROSITE" id="PS50255">
    <property type="entry name" value="CYTOCHROME_B5_2"/>
    <property type="match status" value="1"/>
</dbReference>
<dbReference type="InterPro" id="IPR018506">
    <property type="entry name" value="Cyt_B5_heme-BS"/>
</dbReference>
<dbReference type="EC" id="1.14.19.1" evidence="5"/>
<dbReference type="GO" id="GO:0020037">
    <property type="term" value="F:heme binding"/>
    <property type="evidence" value="ECO:0007669"/>
    <property type="project" value="InterPro"/>
</dbReference>
<proteinExistence type="inferred from homology"/>
<dbReference type="InterPro" id="IPR006162">
    <property type="entry name" value="Ppantetheine_attach_site"/>
</dbReference>
<dbReference type="InterPro" id="IPR010071">
    <property type="entry name" value="AA_adenyl_dom"/>
</dbReference>
<evidence type="ECO:0000256" key="17">
    <source>
        <dbReference type="ARBA" id="ARBA00022989"/>
    </source>
</evidence>
<keyword evidence="11" id="KW-0349">Heme</keyword>
<accession>A0A2G7FKC5</accession>
<evidence type="ECO:0000256" key="15">
    <source>
        <dbReference type="ARBA" id="ARBA00022832"/>
    </source>
</evidence>
<dbReference type="FunFam" id="3.10.120.10:FF:000004">
    <property type="entry name" value="Acyl-CoA desaturase"/>
    <property type="match status" value="1"/>
</dbReference>